<dbReference type="PIRSF" id="PIRSF000808">
    <property type="entry name" value="GalT"/>
    <property type="match status" value="1"/>
</dbReference>
<gene>
    <name evidence="5" type="ORF">UT18_C0001G0008</name>
</gene>
<dbReference type="InterPro" id="IPR036265">
    <property type="entry name" value="HIT-like_sf"/>
</dbReference>
<evidence type="ECO:0000313" key="6">
    <source>
        <dbReference type="Proteomes" id="UP000034207"/>
    </source>
</evidence>
<reference evidence="5 6" key="1">
    <citation type="journal article" date="2015" name="Nature">
        <title>rRNA introns, odd ribosomes, and small enigmatic genomes across a large radiation of phyla.</title>
        <authorList>
            <person name="Brown C.T."/>
            <person name="Hug L.A."/>
            <person name="Thomas B.C."/>
            <person name="Sharon I."/>
            <person name="Castelle C.J."/>
            <person name="Singh A."/>
            <person name="Wilkins M.J."/>
            <person name="Williams K.H."/>
            <person name="Banfield J.F."/>
        </authorList>
    </citation>
    <scope>NUCLEOTIDE SEQUENCE [LARGE SCALE GENOMIC DNA]</scope>
</reference>
<comment type="caution">
    <text evidence="5">The sequence shown here is derived from an EMBL/GenBank/DDBJ whole genome shotgun (WGS) entry which is preliminary data.</text>
</comment>
<dbReference type="PANTHER" id="PTHR42763">
    <property type="entry name" value="ADP-GLUCOSE PHOSPHORYLASE"/>
    <property type="match status" value="1"/>
</dbReference>
<feature type="binding site" evidence="2">
    <location>
        <position position="99"/>
    </location>
    <ligand>
        <name>Zn(2+)</name>
        <dbReference type="ChEBI" id="CHEBI:29105"/>
    </ligand>
</feature>
<comment type="cofactor">
    <cofactor evidence="2">
        <name>Zn(2+)</name>
        <dbReference type="ChEBI" id="CHEBI:29105"/>
    </cofactor>
    <text evidence="2">Binds 1 zinc ion per subunit.</text>
</comment>
<dbReference type="Gene3D" id="3.30.428.10">
    <property type="entry name" value="HIT-like"/>
    <property type="match status" value="2"/>
</dbReference>
<dbReference type="Pfam" id="PF11969">
    <property type="entry name" value="DcpS_C"/>
    <property type="match status" value="1"/>
</dbReference>
<protein>
    <recommendedName>
        <fullName evidence="4">HIT domain-containing protein</fullName>
    </recommendedName>
</protein>
<name>A0A0G0Q174_UNCC2</name>
<proteinExistence type="predicted"/>
<keyword evidence="2" id="KW-0862">Zinc</keyword>
<dbReference type="AlphaFoldDB" id="A0A0G0Q174"/>
<feature type="domain" description="HIT" evidence="4">
    <location>
        <begin position="178"/>
        <end position="286"/>
    </location>
</feature>
<dbReference type="InterPro" id="IPR001937">
    <property type="entry name" value="GalP_UDPtransf1"/>
</dbReference>
<dbReference type="InterPro" id="IPR053177">
    <property type="entry name" value="ADP-glucose_phosphorylase"/>
</dbReference>
<dbReference type="PROSITE" id="PS51084">
    <property type="entry name" value="HIT_2"/>
    <property type="match status" value="1"/>
</dbReference>
<evidence type="ECO:0000256" key="1">
    <source>
        <dbReference type="PIRSR" id="PIRSR000808-1"/>
    </source>
</evidence>
<dbReference type="SUPFAM" id="SSF54197">
    <property type="entry name" value="HIT-like"/>
    <property type="match status" value="2"/>
</dbReference>
<comment type="caution">
    <text evidence="3">Lacks conserved residue(s) required for the propagation of feature annotation.</text>
</comment>
<evidence type="ECO:0000313" key="5">
    <source>
        <dbReference type="EMBL" id="KKQ95421.1"/>
    </source>
</evidence>
<feature type="binding site" evidence="2">
    <location>
        <position position="35"/>
    </location>
    <ligand>
        <name>Zn(2+)</name>
        <dbReference type="ChEBI" id="CHEBI:29105"/>
    </ligand>
</feature>
<dbReference type="InterPro" id="IPR011146">
    <property type="entry name" value="HIT-like"/>
</dbReference>
<dbReference type="GO" id="GO:0008108">
    <property type="term" value="F:UDP-glucose:hexose-1-phosphate uridylyltransferase activity"/>
    <property type="evidence" value="ECO:0007669"/>
    <property type="project" value="InterPro"/>
</dbReference>
<dbReference type="GO" id="GO:0008270">
    <property type="term" value="F:zinc ion binding"/>
    <property type="evidence" value="ECO:0007669"/>
    <property type="project" value="InterPro"/>
</dbReference>
<evidence type="ECO:0000256" key="3">
    <source>
        <dbReference type="PROSITE-ProRule" id="PRU00464"/>
    </source>
</evidence>
<dbReference type="EMBL" id="LBVV01000001">
    <property type="protein sequence ID" value="KKQ95421.1"/>
    <property type="molecule type" value="Genomic_DNA"/>
</dbReference>
<evidence type="ECO:0000256" key="2">
    <source>
        <dbReference type="PIRSR" id="PIRSR000808-3"/>
    </source>
</evidence>
<organism evidence="5 6">
    <name type="scientific">candidate division CPR2 bacterium GW2011_GWC2_39_10</name>
    <dbReference type="NCBI Taxonomy" id="1618345"/>
    <lineage>
        <taxon>Bacteria</taxon>
        <taxon>Bacteria division CPR2</taxon>
    </lineage>
</organism>
<feature type="binding site" evidence="2">
    <location>
        <position position="150"/>
    </location>
    <ligand>
        <name>Zn(2+)</name>
        <dbReference type="ChEBI" id="CHEBI:29105"/>
    </ligand>
</feature>
<keyword evidence="2" id="KW-0479">Metal-binding</keyword>
<feature type="binding site" evidence="2">
    <location>
        <position position="38"/>
    </location>
    <ligand>
        <name>Zn(2+)</name>
        <dbReference type="ChEBI" id="CHEBI:29105"/>
    </ligand>
</feature>
<sequence length="308" mass="35988">MRKDYFRDYYTFVTKKDKQKLEEVLSSQSGDYESCPFCLGSEKLNPVEITRITKGSHWQVRVFPNPNPLTAEVKEEPKSPWKHEKTESYEEIIVDTPNHFQRTHQLEIGELKILLGVIKERVKEVRGKDKVEYVSVFQNCGFWSGATDRHSHFQLVAFAKTPPKIKEKIHQSSHGSCVYCHIVSQEENSPRKVLENNSFLAFCPWAPEQTHELWIAPKKHLRNLNDLSDRDMLALAEIFKGSLEAVNRICDDYSVIFNIGPEGENFHFHIEIFPYYNERYYGNLKIREGYYFVTNTPEQSAKIYRGEA</sequence>
<dbReference type="Proteomes" id="UP000034207">
    <property type="component" value="Unassembled WGS sequence"/>
</dbReference>
<feature type="active site" description="Tele-UMP-histidine intermediate" evidence="1">
    <location>
        <position position="152"/>
    </location>
</feature>
<dbReference type="GO" id="GO:0006012">
    <property type="term" value="P:galactose metabolic process"/>
    <property type="evidence" value="ECO:0007669"/>
    <property type="project" value="InterPro"/>
</dbReference>
<dbReference type="STRING" id="1618345.UT18_C0001G0008"/>
<dbReference type="PANTHER" id="PTHR42763:SF2">
    <property type="entry name" value="ADP-GLUCOSE PHOSPHORYLASE"/>
    <property type="match status" value="1"/>
</dbReference>
<evidence type="ECO:0000259" key="4">
    <source>
        <dbReference type="PROSITE" id="PS51084"/>
    </source>
</evidence>
<accession>A0A0G0Q174</accession>